<evidence type="ECO:0000313" key="2">
    <source>
        <dbReference type="EMBL" id="OGZ00184.1"/>
    </source>
</evidence>
<comment type="caution">
    <text evidence="2">The sequence shown here is derived from an EMBL/GenBank/DDBJ whole genome shotgun (WGS) entry which is preliminary data.</text>
</comment>
<gene>
    <name evidence="2" type="ORF">A3B13_01600</name>
</gene>
<dbReference type="AlphaFoldDB" id="A0A1G2CFL2"/>
<keyword evidence="1" id="KW-0472">Membrane</keyword>
<dbReference type="Proteomes" id="UP000176287">
    <property type="component" value="Unassembled WGS sequence"/>
</dbReference>
<reference evidence="2 3" key="1">
    <citation type="journal article" date="2016" name="Nat. Commun.">
        <title>Thousands of microbial genomes shed light on interconnected biogeochemical processes in an aquifer system.</title>
        <authorList>
            <person name="Anantharaman K."/>
            <person name="Brown C.T."/>
            <person name="Hug L.A."/>
            <person name="Sharon I."/>
            <person name="Castelle C.J."/>
            <person name="Probst A.J."/>
            <person name="Thomas B.C."/>
            <person name="Singh A."/>
            <person name="Wilkins M.J."/>
            <person name="Karaoz U."/>
            <person name="Brodie E.L."/>
            <person name="Williams K.H."/>
            <person name="Hubbard S.S."/>
            <person name="Banfield J.F."/>
        </authorList>
    </citation>
    <scope>NUCLEOTIDE SEQUENCE [LARGE SCALE GENOMIC DNA]</scope>
</reference>
<keyword evidence="1" id="KW-0812">Transmembrane</keyword>
<accession>A0A1G2CFL2</accession>
<evidence type="ECO:0000313" key="3">
    <source>
        <dbReference type="Proteomes" id="UP000176287"/>
    </source>
</evidence>
<keyword evidence="1" id="KW-1133">Transmembrane helix</keyword>
<name>A0A1G2CFL2_9BACT</name>
<sequence>MTKRTRNTIFYALCAVFAAVGTLVVFYAQGWRLDFETFGLRKVGGIYLRSFPEDALVFINDKKVDKNPGLLDRGRFIGNLFPKNYKISFVGEDYLNWTEHVQVNPSLVSEIKYAVLVPKNSESAATGTVKNFWVDDGKLMVDADNNTLLFNGEKIKGNKVILQNGGSNIVLTESNSPQTYFINYLSGNTPTSTILNQKLIAYGIQLSKIKEIIKDPASGNQAVLRTADKIFSLDLRNGEISRLASSSVPVSEMAASPSWISWANADYKTGESVLTFYNRSSRSVQSETNIAGKLTKLFFRNDDELGILQGDGGLYTISSGGEPQKLASDVRDFEFSPSGDRVAALENQALEIFAFNREKDYWRFRLPSTEKIERVEWYKDENHIFIIYPDEIKFLDINDKNLENFPTIASGSNAKYDAKSNTLYFVKENQLRKIVFPK</sequence>
<dbReference type="EMBL" id="MHKZ01000027">
    <property type="protein sequence ID" value="OGZ00184.1"/>
    <property type="molecule type" value="Genomic_DNA"/>
</dbReference>
<dbReference type="STRING" id="1798649.A3B13_01600"/>
<organism evidence="2 3">
    <name type="scientific">Candidatus Liptonbacteria bacterium RIFCSPLOWO2_01_FULL_45_15</name>
    <dbReference type="NCBI Taxonomy" id="1798649"/>
    <lineage>
        <taxon>Bacteria</taxon>
        <taxon>Candidatus Liptoniibacteriota</taxon>
    </lineage>
</organism>
<protein>
    <recommendedName>
        <fullName evidence="4">PEGA domain-containing protein</fullName>
    </recommendedName>
</protein>
<evidence type="ECO:0008006" key="4">
    <source>
        <dbReference type="Google" id="ProtNLM"/>
    </source>
</evidence>
<evidence type="ECO:0000256" key="1">
    <source>
        <dbReference type="SAM" id="Phobius"/>
    </source>
</evidence>
<feature type="transmembrane region" description="Helical" evidence="1">
    <location>
        <begin position="9"/>
        <end position="28"/>
    </location>
</feature>
<dbReference type="SUPFAM" id="SSF69304">
    <property type="entry name" value="Tricorn protease N-terminal domain"/>
    <property type="match status" value="1"/>
</dbReference>
<proteinExistence type="predicted"/>